<accession>A0A3B0YR65</accession>
<evidence type="ECO:0000259" key="6">
    <source>
        <dbReference type="SMART" id="SM00363"/>
    </source>
</evidence>
<gene>
    <name evidence="7" type="ORF">MNBD_GAMMA15-287</name>
</gene>
<feature type="domain" description="RNA-binding S4" evidence="6">
    <location>
        <begin position="3"/>
        <end position="65"/>
    </location>
</feature>
<dbReference type="Pfam" id="PF01479">
    <property type="entry name" value="S4"/>
    <property type="match status" value="1"/>
</dbReference>
<evidence type="ECO:0000256" key="4">
    <source>
        <dbReference type="ARBA" id="ARBA00023235"/>
    </source>
</evidence>
<dbReference type="InterPro" id="IPR006145">
    <property type="entry name" value="PsdUridine_synth_RsuA/RluA"/>
</dbReference>
<dbReference type="NCBIfam" id="NF007976">
    <property type="entry name" value="PRK10700.1"/>
    <property type="match status" value="1"/>
</dbReference>
<dbReference type="EC" id="5.4.99.22" evidence="7"/>
<dbReference type="InterPro" id="IPR036986">
    <property type="entry name" value="S4_RNA-bd_sf"/>
</dbReference>
<dbReference type="GO" id="GO:0001522">
    <property type="term" value="P:pseudouridine synthesis"/>
    <property type="evidence" value="ECO:0007669"/>
    <property type="project" value="InterPro"/>
</dbReference>
<organism evidence="7">
    <name type="scientific">hydrothermal vent metagenome</name>
    <dbReference type="NCBI Taxonomy" id="652676"/>
    <lineage>
        <taxon>unclassified sequences</taxon>
        <taxon>metagenomes</taxon>
        <taxon>ecological metagenomes</taxon>
    </lineage>
</organism>
<evidence type="ECO:0000256" key="3">
    <source>
        <dbReference type="ARBA" id="ARBA00022884"/>
    </source>
</evidence>
<dbReference type="SMART" id="SM00363">
    <property type="entry name" value="S4"/>
    <property type="match status" value="1"/>
</dbReference>
<dbReference type="CDD" id="cd02556">
    <property type="entry name" value="PseudoU_synth_RluB"/>
    <property type="match status" value="1"/>
</dbReference>
<dbReference type="SUPFAM" id="SSF55120">
    <property type="entry name" value="Pseudouridine synthase"/>
    <property type="match status" value="1"/>
</dbReference>
<dbReference type="GO" id="GO:0003723">
    <property type="term" value="F:RNA binding"/>
    <property type="evidence" value="ECO:0007669"/>
    <property type="project" value="UniProtKB-KW"/>
</dbReference>
<dbReference type="GO" id="GO:0005829">
    <property type="term" value="C:cytosol"/>
    <property type="evidence" value="ECO:0007669"/>
    <property type="project" value="UniProtKB-ARBA"/>
</dbReference>
<evidence type="ECO:0000313" key="7">
    <source>
        <dbReference type="EMBL" id="VAW79200.1"/>
    </source>
</evidence>
<keyword evidence="4 7" id="KW-0413">Isomerase</keyword>
<dbReference type="FunFam" id="3.30.70.1560:FF:000001">
    <property type="entry name" value="Pseudouridine synthase"/>
    <property type="match status" value="1"/>
</dbReference>
<feature type="compositionally biased region" description="Basic residues" evidence="5">
    <location>
        <begin position="257"/>
        <end position="274"/>
    </location>
</feature>
<dbReference type="Gene3D" id="3.10.290.10">
    <property type="entry name" value="RNA-binding S4 domain"/>
    <property type="match status" value="1"/>
</dbReference>
<dbReference type="InterPro" id="IPR020103">
    <property type="entry name" value="PsdUridine_synth_cat_dom_sf"/>
</dbReference>
<dbReference type="InterPro" id="IPR020094">
    <property type="entry name" value="TruA/RsuA/RluB/E/F_N"/>
</dbReference>
<dbReference type="Gene3D" id="3.30.70.580">
    <property type="entry name" value="Pseudouridine synthase I, catalytic domain, N-terminal subdomain"/>
    <property type="match status" value="1"/>
</dbReference>
<feature type="region of interest" description="Disordered" evidence="5">
    <location>
        <begin position="250"/>
        <end position="274"/>
    </location>
</feature>
<dbReference type="NCBIfam" id="TIGR00093">
    <property type="entry name" value="pseudouridine synthase"/>
    <property type="match status" value="1"/>
</dbReference>
<proteinExistence type="inferred from homology"/>
<evidence type="ECO:0000256" key="1">
    <source>
        <dbReference type="ARBA" id="ARBA00008348"/>
    </source>
</evidence>
<dbReference type="PROSITE" id="PS50889">
    <property type="entry name" value="S4"/>
    <property type="match status" value="1"/>
</dbReference>
<evidence type="ECO:0000256" key="2">
    <source>
        <dbReference type="ARBA" id="ARBA00022552"/>
    </source>
</evidence>
<dbReference type="InterPro" id="IPR042092">
    <property type="entry name" value="PsdUridine_s_RsuA/RluB/E/F_cat"/>
</dbReference>
<dbReference type="Pfam" id="PF00849">
    <property type="entry name" value="PseudoU_synth_2"/>
    <property type="match status" value="1"/>
</dbReference>
<evidence type="ECO:0000256" key="5">
    <source>
        <dbReference type="SAM" id="MobiDB-lite"/>
    </source>
</evidence>
<dbReference type="InterPro" id="IPR018496">
    <property type="entry name" value="PsdUridine_synth_RsuA/RluB_CS"/>
</dbReference>
<name>A0A3B0YR65_9ZZZZ</name>
<keyword evidence="3" id="KW-0694">RNA-binding</keyword>
<reference evidence="7" key="1">
    <citation type="submission" date="2018-06" db="EMBL/GenBank/DDBJ databases">
        <authorList>
            <person name="Zhirakovskaya E."/>
        </authorList>
    </citation>
    <scope>NUCLEOTIDE SEQUENCE</scope>
</reference>
<dbReference type="CDD" id="cd00165">
    <property type="entry name" value="S4"/>
    <property type="match status" value="1"/>
</dbReference>
<dbReference type="PANTHER" id="PTHR47683:SF3">
    <property type="entry name" value="RIBOSOMAL LARGE SUBUNIT PSEUDOURIDINE SYNTHASE B"/>
    <property type="match status" value="1"/>
</dbReference>
<dbReference type="EMBL" id="UOFN01000108">
    <property type="protein sequence ID" value="VAW79200.1"/>
    <property type="molecule type" value="Genomic_DNA"/>
</dbReference>
<dbReference type="InterPro" id="IPR002942">
    <property type="entry name" value="S4_RNA-bd"/>
</dbReference>
<comment type="similarity">
    <text evidence="1">Belongs to the pseudouridine synthase RsuA family.</text>
</comment>
<dbReference type="PANTHER" id="PTHR47683">
    <property type="entry name" value="PSEUDOURIDINE SYNTHASE FAMILY PROTEIN-RELATED"/>
    <property type="match status" value="1"/>
</dbReference>
<protein>
    <submittedName>
        <fullName evidence="7">Ribosomal large subunit pseudouridine synthase B</fullName>
        <ecNumber evidence="7">5.4.99.22</ecNumber>
    </submittedName>
</protein>
<dbReference type="AlphaFoldDB" id="A0A3B0YR65"/>
<dbReference type="FunFam" id="3.10.290.10:FF:000003">
    <property type="entry name" value="Pseudouridine synthase"/>
    <property type="match status" value="1"/>
</dbReference>
<dbReference type="PROSITE" id="PS01149">
    <property type="entry name" value="PSI_RSU"/>
    <property type="match status" value="1"/>
</dbReference>
<dbReference type="FunFam" id="3.30.70.580:FF:000009">
    <property type="entry name" value="Pseudouridine synthase"/>
    <property type="match status" value="1"/>
</dbReference>
<dbReference type="GO" id="GO:0160139">
    <property type="term" value="F:23S rRNA pseudouridine(2605) synthase activity"/>
    <property type="evidence" value="ECO:0007669"/>
    <property type="project" value="UniProtKB-EC"/>
</dbReference>
<dbReference type="Gene3D" id="3.30.70.1560">
    <property type="entry name" value="Alpha-L RNA-binding motif"/>
    <property type="match status" value="1"/>
</dbReference>
<sequence length="274" mass="31198">MEERLQKVLAKAGLGSRRQMEEWIREGRIEVDGKLAELGQKVSEAQRIAVDGRRLHIKPTTDNVPEVIAYHKPTGEICSRDDPEGRPTVFHNLPKPREGRWIGVGRLDINTSGLLLLTTDGELANRLMHPSQEIEREYAVRLLGNVDMPMLERLVEGVELEDGKARFAAIEESGGTGANRWFHVILKEGRNREVRRLWESQGVTISRLSRVRYGPVILERKLRKGKSRPLLADEMKKLYKSAGLDLPVIVSAAPDKKSRRPSRKPRNTPHHKRR</sequence>
<dbReference type="InterPro" id="IPR050343">
    <property type="entry name" value="RsuA_PseudoU_synthase"/>
</dbReference>
<keyword evidence="2" id="KW-0698">rRNA processing</keyword>
<dbReference type="SUPFAM" id="SSF55174">
    <property type="entry name" value="Alpha-L RNA-binding motif"/>
    <property type="match status" value="1"/>
</dbReference>
<dbReference type="GO" id="GO:0006364">
    <property type="term" value="P:rRNA processing"/>
    <property type="evidence" value="ECO:0007669"/>
    <property type="project" value="UniProtKB-KW"/>
</dbReference>
<dbReference type="InterPro" id="IPR000748">
    <property type="entry name" value="PsdUridine_synth_RsuA/RluB/E/F"/>
</dbReference>